<dbReference type="SMART" id="SM00271">
    <property type="entry name" value="DnaJ"/>
    <property type="match status" value="1"/>
</dbReference>
<dbReference type="AlphaFoldDB" id="A0A6H5IJ91"/>
<dbReference type="InterPro" id="IPR001623">
    <property type="entry name" value="DnaJ_domain"/>
</dbReference>
<proteinExistence type="predicted"/>
<evidence type="ECO:0000313" key="3">
    <source>
        <dbReference type="EMBL" id="CAB0034881.1"/>
    </source>
</evidence>
<evidence type="ECO:0000259" key="2">
    <source>
        <dbReference type="PROSITE" id="PS50076"/>
    </source>
</evidence>
<keyword evidence="1" id="KW-1133">Transmembrane helix</keyword>
<organism evidence="3 4">
    <name type="scientific">Trichogramma brassicae</name>
    <dbReference type="NCBI Taxonomy" id="86971"/>
    <lineage>
        <taxon>Eukaryota</taxon>
        <taxon>Metazoa</taxon>
        <taxon>Ecdysozoa</taxon>
        <taxon>Arthropoda</taxon>
        <taxon>Hexapoda</taxon>
        <taxon>Insecta</taxon>
        <taxon>Pterygota</taxon>
        <taxon>Neoptera</taxon>
        <taxon>Endopterygota</taxon>
        <taxon>Hymenoptera</taxon>
        <taxon>Apocrita</taxon>
        <taxon>Proctotrupomorpha</taxon>
        <taxon>Chalcidoidea</taxon>
        <taxon>Trichogrammatidae</taxon>
        <taxon>Trichogramma</taxon>
    </lineage>
</organism>
<dbReference type="CDD" id="cd06257">
    <property type="entry name" value="DnaJ"/>
    <property type="match status" value="1"/>
</dbReference>
<dbReference type="InterPro" id="IPR018253">
    <property type="entry name" value="DnaJ_domain_CS"/>
</dbReference>
<accession>A0A6H5IJ91</accession>
<dbReference type="Pfam" id="PF00226">
    <property type="entry name" value="DnaJ"/>
    <property type="match status" value="1"/>
</dbReference>
<gene>
    <name evidence="3" type="ORF">TBRA_LOCUS6779</name>
</gene>
<feature type="domain" description="J" evidence="2">
    <location>
        <begin position="27"/>
        <end position="91"/>
    </location>
</feature>
<reference evidence="3 4" key="1">
    <citation type="submission" date="2020-02" db="EMBL/GenBank/DDBJ databases">
        <authorList>
            <person name="Ferguson B K."/>
        </authorList>
    </citation>
    <scope>NUCLEOTIDE SEQUENCE [LARGE SCALE GENOMIC DNA]</scope>
</reference>
<evidence type="ECO:0000256" key="1">
    <source>
        <dbReference type="SAM" id="Phobius"/>
    </source>
</evidence>
<dbReference type="InterPro" id="IPR036869">
    <property type="entry name" value="J_dom_sf"/>
</dbReference>
<name>A0A6H5IJ91_9HYME</name>
<sequence length="221" mass="26039">MNRSRTIIQEIKVHMSTRVRKSLHQKTHYETLKVSQSSTQDDIKSAYYKLSKEFHPDVNKTENAKKSFQDISDAYEVLGNFNKRRLYDRDLMATGHHVSQSVNHDVAEDPMAGFYKSRTYNTSERTDFTATGFDFDAWTQAHYGRTLHRSLKYKSEKIKREQYMKQQELDIENNQAAARLIISVAITIITLLTLQRMYLDDYDKNLIREKRARTDDSRLKD</sequence>
<dbReference type="PRINTS" id="PR00625">
    <property type="entry name" value="JDOMAIN"/>
</dbReference>
<evidence type="ECO:0000313" key="4">
    <source>
        <dbReference type="Proteomes" id="UP000479190"/>
    </source>
</evidence>
<dbReference type="Proteomes" id="UP000479190">
    <property type="component" value="Unassembled WGS sequence"/>
</dbReference>
<protein>
    <recommendedName>
        <fullName evidence="2">J domain-containing protein</fullName>
    </recommendedName>
</protein>
<dbReference type="InterPro" id="IPR053025">
    <property type="entry name" value="Mito_ATP_Synthase-Asso"/>
</dbReference>
<dbReference type="EMBL" id="CADCXV010000761">
    <property type="protein sequence ID" value="CAB0034881.1"/>
    <property type="molecule type" value="Genomic_DNA"/>
</dbReference>
<dbReference type="PROSITE" id="PS00636">
    <property type="entry name" value="DNAJ_1"/>
    <property type="match status" value="1"/>
</dbReference>
<dbReference type="PANTHER" id="PTHR44873">
    <property type="entry name" value="DNAJ HOMOLOG SUBFAMILY C MEMBER 30, MITOCHONDRIAL"/>
    <property type="match status" value="1"/>
</dbReference>
<dbReference type="PANTHER" id="PTHR44873:SF1">
    <property type="entry name" value="DNAJ HOMOLOG SUBFAMILY C MEMBER 30, MITOCHONDRIAL"/>
    <property type="match status" value="1"/>
</dbReference>
<feature type="transmembrane region" description="Helical" evidence="1">
    <location>
        <begin position="176"/>
        <end position="194"/>
    </location>
</feature>
<keyword evidence="1" id="KW-0472">Membrane</keyword>
<dbReference type="OrthoDB" id="376357at2759"/>
<dbReference type="Gene3D" id="1.10.287.110">
    <property type="entry name" value="DnaJ domain"/>
    <property type="match status" value="1"/>
</dbReference>
<keyword evidence="4" id="KW-1185">Reference proteome</keyword>
<keyword evidence="1" id="KW-0812">Transmembrane</keyword>
<dbReference type="SUPFAM" id="SSF46565">
    <property type="entry name" value="Chaperone J-domain"/>
    <property type="match status" value="1"/>
</dbReference>
<dbReference type="PROSITE" id="PS50076">
    <property type="entry name" value="DNAJ_2"/>
    <property type="match status" value="1"/>
</dbReference>